<reference evidence="3" key="2">
    <citation type="submission" date="2023-02" db="EMBL/GenBank/DDBJ databases">
        <authorList>
            <consortium name="DOE Joint Genome Institute"/>
            <person name="Mondo S.J."/>
            <person name="Chang Y."/>
            <person name="Wang Y."/>
            <person name="Ahrendt S."/>
            <person name="Andreopoulos W."/>
            <person name="Barry K."/>
            <person name="Beard J."/>
            <person name="Benny G.L."/>
            <person name="Blankenship S."/>
            <person name="Bonito G."/>
            <person name="Cuomo C."/>
            <person name="Desiro A."/>
            <person name="Gervers K.A."/>
            <person name="Hundley H."/>
            <person name="Kuo A."/>
            <person name="LaButti K."/>
            <person name="Lang B.F."/>
            <person name="Lipzen A."/>
            <person name="O'Donnell K."/>
            <person name="Pangilinan J."/>
            <person name="Reynolds N."/>
            <person name="Sandor L."/>
            <person name="Smith M.W."/>
            <person name="Tsang A."/>
            <person name="Grigoriev I.V."/>
            <person name="Stajich J.E."/>
            <person name="Spatafora J.W."/>
        </authorList>
    </citation>
    <scope>NUCLEOTIDE SEQUENCE</scope>
    <source>
        <strain evidence="3">RSA 2281</strain>
    </source>
</reference>
<keyword evidence="2" id="KW-1133">Transmembrane helix</keyword>
<feature type="compositionally biased region" description="Low complexity" evidence="1">
    <location>
        <begin position="25"/>
        <end position="51"/>
    </location>
</feature>
<evidence type="ECO:0000313" key="4">
    <source>
        <dbReference type="Proteomes" id="UP001209540"/>
    </source>
</evidence>
<gene>
    <name evidence="3" type="ORF">BDA99DRAFT_501080</name>
</gene>
<accession>A0AAD5PHK1</accession>
<keyword evidence="2" id="KW-0472">Membrane</keyword>
<proteinExistence type="predicted"/>
<feature type="transmembrane region" description="Helical" evidence="2">
    <location>
        <begin position="414"/>
        <end position="436"/>
    </location>
</feature>
<sequence length="764" mass="86529">MRDSLFKMFSSVRLVQEVSRSAAPSSSTINNDSNNNNNTSNSNSNNNNNNSEIVLSVDTNTTQTTMTTNTTPSLIIDDLQSHANTLIRQEQQPSSSSSPFWPSHSVQPMPFSFNNYTPAAPSLPLWISSYSYNKPARGIRSLFLGLTQPSSSLSQSTIAATTPNTASTTMSTNPRTHTRRNSRHARRSSRQIYNMSNKPSRRGSKSWMATGGKADAKDKSKSQKLLCLWPLPVMTRYTILISFIISSLNFFNILNVTCSSPSYVIYRLEILNMFLSTFLFDWTLQGVLLFGWNILVLGLFEGSLTHMLGGTRRFIRVLMSIVFGVFALRQALGYVFSKSTGWAVPMLFFSNSMHECNQGIAPFLFALLVVQSLSIDDKYIMIYGTAEDLNRKVTVRKVTLQLFMCLVNYTTKNILWWSLTGLLTGFVVAQIAYTCIITKSDRQQQQQQRDLWDATYTTNGKDMIEEYQRNTIKSTTPLWRLLWSALKKGTAVVMITLPVLFIFNSYYYSRGNTLVDPDVLNQLTHDRYMFTFVVMTAPRRGDPPLLSTTLSSYLENWPVDPEPNSLYNRVQIMVYTHFSNHAQFDVAKEKFSNDLKGQRYLKWVREEGEQMNQRLHVSKALQLAANSFQSSYIALVEDDFPVCGSNAWRNIENVIYEASEHAPDHCGVFVATGGSGLFLKPDIAQVVSEILLEYKDTPPDIIIQKCLRGDLPECNQCKQSLITSKTLLMHHIGYNTSTSDDRVYTKDQFQCGWRHPFVSISISF</sequence>
<feature type="region of interest" description="Disordered" evidence="1">
    <location>
        <begin position="154"/>
        <end position="215"/>
    </location>
</feature>
<feature type="transmembrane region" description="Helical" evidence="2">
    <location>
        <begin position="314"/>
        <end position="336"/>
    </location>
</feature>
<evidence type="ECO:0000256" key="2">
    <source>
        <dbReference type="SAM" id="Phobius"/>
    </source>
</evidence>
<feature type="compositionally biased region" description="Basic residues" evidence="1">
    <location>
        <begin position="176"/>
        <end position="189"/>
    </location>
</feature>
<feature type="transmembrane region" description="Helical" evidence="2">
    <location>
        <begin position="489"/>
        <end position="508"/>
    </location>
</feature>
<keyword evidence="4" id="KW-1185">Reference proteome</keyword>
<feature type="transmembrane region" description="Helical" evidence="2">
    <location>
        <begin position="225"/>
        <end position="245"/>
    </location>
</feature>
<feature type="region of interest" description="Disordered" evidence="1">
    <location>
        <begin position="18"/>
        <end position="52"/>
    </location>
</feature>
<evidence type="ECO:0000256" key="1">
    <source>
        <dbReference type="SAM" id="MobiDB-lite"/>
    </source>
</evidence>
<keyword evidence="2" id="KW-0812">Transmembrane</keyword>
<feature type="compositionally biased region" description="Low complexity" evidence="1">
    <location>
        <begin position="154"/>
        <end position="172"/>
    </location>
</feature>
<name>A0AAD5PHK1_9FUNG</name>
<evidence type="ECO:0000313" key="3">
    <source>
        <dbReference type="EMBL" id="KAI9271809.1"/>
    </source>
</evidence>
<feature type="transmembrane region" description="Helical" evidence="2">
    <location>
        <begin position="282"/>
        <end position="302"/>
    </location>
</feature>
<organism evidence="3 4">
    <name type="scientific">Phascolomyces articulosus</name>
    <dbReference type="NCBI Taxonomy" id="60185"/>
    <lineage>
        <taxon>Eukaryota</taxon>
        <taxon>Fungi</taxon>
        <taxon>Fungi incertae sedis</taxon>
        <taxon>Mucoromycota</taxon>
        <taxon>Mucoromycotina</taxon>
        <taxon>Mucoromycetes</taxon>
        <taxon>Mucorales</taxon>
        <taxon>Lichtheimiaceae</taxon>
        <taxon>Phascolomyces</taxon>
    </lineage>
</organism>
<dbReference type="AlphaFoldDB" id="A0AAD5PHK1"/>
<reference evidence="3" key="1">
    <citation type="journal article" date="2022" name="IScience">
        <title>Evolution of zygomycete secretomes and the origins of terrestrial fungal ecologies.</title>
        <authorList>
            <person name="Chang Y."/>
            <person name="Wang Y."/>
            <person name="Mondo S."/>
            <person name="Ahrendt S."/>
            <person name="Andreopoulos W."/>
            <person name="Barry K."/>
            <person name="Beard J."/>
            <person name="Benny G.L."/>
            <person name="Blankenship S."/>
            <person name="Bonito G."/>
            <person name="Cuomo C."/>
            <person name="Desiro A."/>
            <person name="Gervers K.A."/>
            <person name="Hundley H."/>
            <person name="Kuo A."/>
            <person name="LaButti K."/>
            <person name="Lang B.F."/>
            <person name="Lipzen A."/>
            <person name="O'Donnell K."/>
            <person name="Pangilinan J."/>
            <person name="Reynolds N."/>
            <person name="Sandor L."/>
            <person name="Smith M.E."/>
            <person name="Tsang A."/>
            <person name="Grigoriev I.V."/>
            <person name="Stajich J.E."/>
            <person name="Spatafora J.W."/>
        </authorList>
    </citation>
    <scope>NUCLEOTIDE SEQUENCE</scope>
    <source>
        <strain evidence="3">RSA 2281</strain>
    </source>
</reference>
<dbReference type="EMBL" id="JAIXMP010000006">
    <property type="protein sequence ID" value="KAI9271809.1"/>
    <property type="molecule type" value="Genomic_DNA"/>
</dbReference>
<comment type="caution">
    <text evidence="3">The sequence shown here is derived from an EMBL/GenBank/DDBJ whole genome shotgun (WGS) entry which is preliminary data.</text>
</comment>
<protein>
    <submittedName>
        <fullName evidence="3">Uncharacterized protein</fullName>
    </submittedName>
</protein>
<dbReference type="Proteomes" id="UP001209540">
    <property type="component" value="Unassembled WGS sequence"/>
</dbReference>